<dbReference type="AlphaFoldDB" id="A0A0D2WVD6"/>
<evidence type="ECO:0000256" key="1">
    <source>
        <dbReference type="SAM" id="MobiDB-lite"/>
    </source>
</evidence>
<name>A0A0D2WVD6_CAPO3</name>
<protein>
    <submittedName>
        <fullName evidence="2">Uncharacterized protein</fullName>
    </submittedName>
</protein>
<keyword evidence="3" id="KW-1185">Reference proteome</keyword>
<feature type="region of interest" description="Disordered" evidence="1">
    <location>
        <begin position="1"/>
        <end position="53"/>
    </location>
</feature>
<proteinExistence type="predicted"/>
<organism evidence="2 3">
    <name type="scientific">Capsaspora owczarzaki (strain ATCC 30864)</name>
    <dbReference type="NCBI Taxonomy" id="595528"/>
    <lineage>
        <taxon>Eukaryota</taxon>
        <taxon>Filasterea</taxon>
        <taxon>Capsaspora</taxon>
    </lineage>
</organism>
<dbReference type="EMBL" id="KE346372">
    <property type="protein sequence ID" value="KJE96820.1"/>
    <property type="molecule type" value="Genomic_DNA"/>
</dbReference>
<evidence type="ECO:0000313" key="2">
    <source>
        <dbReference type="EMBL" id="KJE96820.1"/>
    </source>
</evidence>
<accession>A0A0D2WVD6</accession>
<evidence type="ECO:0000313" key="3">
    <source>
        <dbReference type="Proteomes" id="UP000008743"/>
    </source>
</evidence>
<gene>
    <name evidence="2" type="ORF">CAOG_010054</name>
</gene>
<reference evidence="3" key="1">
    <citation type="submission" date="2011-02" db="EMBL/GenBank/DDBJ databases">
        <title>The Genome Sequence of Capsaspora owczarzaki ATCC 30864.</title>
        <authorList>
            <person name="Russ C."/>
            <person name="Cuomo C."/>
            <person name="Burger G."/>
            <person name="Gray M.W."/>
            <person name="Holland P.W.H."/>
            <person name="King N."/>
            <person name="Lang F.B.F."/>
            <person name="Roger A.J."/>
            <person name="Ruiz-Trillo I."/>
            <person name="Young S.K."/>
            <person name="Zeng Q."/>
            <person name="Gargeya S."/>
            <person name="Alvarado L."/>
            <person name="Berlin A."/>
            <person name="Chapman S.B."/>
            <person name="Chen Z."/>
            <person name="Freedman E."/>
            <person name="Gellesch M."/>
            <person name="Goldberg J."/>
            <person name="Griggs A."/>
            <person name="Gujja S."/>
            <person name="Heilman E."/>
            <person name="Heiman D."/>
            <person name="Howarth C."/>
            <person name="Mehta T."/>
            <person name="Neiman D."/>
            <person name="Pearson M."/>
            <person name="Roberts A."/>
            <person name="Saif S."/>
            <person name="Shea T."/>
            <person name="Shenoy N."/>
            <person name="Sisk P."/>
            <person name="Stolte C."/>
            <person name="Sykes S."/>
            <person name="White J."/>
            <person name="Yandava C."/>
            <person name="Haas B."/>
            <person name="Nusbaum C."/>
            <person name="Birren B."/>
        </authorList>
    </citation>
    <scope>NUCLEOTIDE SEQUENCE</scope>
    <source>
        <strain evidence="3">ATCC 30864</strain>
    </source>
</reference>
<dbReference type="InParanoid" id="A0A0D2WVD6"/>
<feature type="compositionally biased region" description="Basic and acidic residues" evidence="1">
    <location>
        <begin position="21"/>
        <end position="33"/>
    </location>
</feature>
<sequence>MGRQFVVEAQTRRRTAANHLQLKESHQHTEGSSRMKAQGKKAANNKTQKKKKEKDEFKVFFFLACLRFCRFGRFGRFCRCATRVGSRSKRIASRFGASVRGGALQRRRRVWKVRGARATKGQ</sequence>
<dbReference type="Proteomes" id="UP000008743">
    <property type="component" value="Unassembled WGS sequence"/>
</dbReference>